<proteinExistence type="predicted"/>
<name>A0A8S3RDK0_MYTED</name>
<keyword evidence="3" id="KW-1185">Reference proteome</keyword>
<keyword evidence="1" id="KW-0472">Membrane</keyword>
<sequence>MKCCECVGENFVKDVITYSKKEEDYDNPAFDPDVSDLTVKRSFKTWMTLCIIGLCIIGVAIWIFHNKYYLGQCENKMSTAKIGEPICISYTSPQRATSSPSSIQVQHMTSQYFNALEVFKINVSSNNFVQQNGDWKVYYNFSDQQFSLKYFYSREVKDECLSQLW</sequence>
<accession>A0A8S3RDK0</accession>
<dbReference type="EMBL" id="CAJPWZ010001076">
    <property type="protein sequence ID" value="CAG2207435.1"/>
    <property type="molecule type" value="Genomic_DNA"/>
</dbReference>
<organism evidence="2 3">
    <name type="scientific">Mytilus edulis</name>
    <name type="common">Blue mussel</name>
    <dbReference type="NCBI Taxonomy" id="6550"/>
    <lineage>
        <taxon>Eukaryota</taxon>
        <taxon>Metazoa</taxon>
        <taxon>Spiralia</taxon>
        <taxon>Lophotrochozoa</taxon>
        <taxon>Mollusca</taxon>
        <taxon>Bivalvia</taxon>
        <taxon>Autobranchia</taxon>
        <taxon>Pteriomorphia</taxon>
        <taxon>Mytilida</taxon>
        <taxon>Mytiloidea</taxon>
        <taxon>Mytilidae</taxon>
        <taxon>Mytilinae</taxon>
        <taxon>Mytilus</taxon>
    </lineage>
</organism>
<dbReference type="Proteomes" id="UP000683360">
    <property type="component" value="Unassembled WGS sequence"/>
</dbReference>
<keyword evidence="1" id="KW-0812">Transmembrane</keyword>
<evidence type="ECO:0000256" key="1">
    <source>
        <dbReference type="SAM" id="Phobius"/>
    </source>
</evidence>
<evidence type="ECO:0000313" key="3">
    <source>
        <dbReference type="Proteomes" id="UP000683360"/>
    </source>
</evidence>
<protein>
    <submittedName>
        <fullName evidence="2">Uncharacterized protein</fullName>
    </submittedName>
</protein>
<keyword evidence="1" id="KW-1133">Transmembrane helix</keyword>
<feature type="transmembrane region" description="Helical" evidence="1">
    <location>
        <begin position="46"/>
        <end position="65"/>
    </location>
</feature>
<evidence type="ECO:0000313" key="2">
    <source>
        <dbReference type="EMBL" id="CAG2207435.1"/>
    </source>
</evidence>
<comment type="caution">
    <text evidence="2">The sequence shown here is derived from an EMBL/GenBank/DDBJ whole genome shotgun (WGS) entry which is preliminary data.</text>
</comment>
<gene>
    <name evidence="2" type="ORF">MEDL_21690</name>
</gene>
<dbReference type="AlphaFoldDB" id="A0A8S3RDK0"/>
<reference evidence="2" key="1">
    <citation type="submission" date="2021-03" db="EMBL/GenBank/DDBJ databases">
        <authorList>
            <person name="Bekaert M."/>
        </authorList>
    </citation>
    <scope>NUCLEOTIDE SEQUENCE</scope>
</reference>